<dbReference type="GO" id="GO:0016757">
    <property type="term" value="F:glycosyltransferase activity"/>
    <property type="evidence" value="ECO:0007669"/>
    <property type="project" value="UniProtKB-KW"/>
</dbReference>
<dbReference type="EC" id="2.4.-.-" evidence="5"/>
<dbReference type="PANTHER" id="PTHR43630:SF1">
    <property type="entry name" value="POLY-BETA-1,6-N-ACETYL-D-GLUCOSAMINE SYNTHASE"/>
    <property type="match status" value="1"/>
</dbReference>
<dbReference type="InterPro" id="IPR029044">
    <property type="entry name" value="Nucleotide-diphossugar_trans"/>
</dbReference>
<reference evidence="6" key="1">
    <citation type="journal article" date="2019" name="Int. J. Syst. Evol. Microbiol.">
        <title>The Global Catalogue of Microorganisms (GCM) 10K type strain sequencing project: providing services to taxonomists for standard genome sequencing and annotation.</title>
        <authorList>
            <consortium name="The Broad Institute Genomics Platform"/>
            <consortium name="The Broad Institute Genome Sequencing Center for Infectious Disease"/>
            <person name="Wu L."/>
            <person name="Ma J."/>
        </authorList>
    </citation>
    <scope>NUCLEOTIDE SEQUENCE [LARGE SCALE GENOMIC DNA]</scope>
    <source>
        <strain evidence="6">KCTC 42441</strain>
    </source>
</reference>
<evidence type="ECO:0000256" key="1">
    <source>
        <dbReference type="ARBA" id="ARBA00006739"/>
    </source>
</evidence>
<evidence type="ECO:0000256" key="2">
    <source>
        <dbReference type="ARBA" id="ARBA00022676"/>
    </source>
</evidence>
<comment type="caution">
    <text evidence="5">The sequence shown here is derived from an EMBL/GenBank/DDBJ whole genome shotgun (WGS) entry which is preliminary data.</text>
</comment>
<comment type="similarity">
    <text evidence="1">Belongs to the glycosyltransferase 2 family.</text>
</comment>
<gene>
    <name evidence="5" type="ORF">ACFONC_03865</name>
</gene>
<evidence type="ECO:0000313" key="6">
    <source>
        <dbReference type="Proteomes" id="UP001595705"/>
    </source>
</evidence>
<organism evidence="5 6">
    <name type="scientific">Luteimonas soli</name>
    <dbReference type="NCBI Taxonomy" id="1648966"/>
    <lineage>
        <taxon>Bacteria</taxon>
        <taxon>Pseudomonadati</taxon>
        <taxon>Pseudomonadota</taxon>
        <taxon>Gammaproteobacteria</taxon>
        <taxon>Lysobacterales</taxon>
        <taxon>Lysobacteraceae</taxon>
        <taxon>Luteimonas</taxon>
    </lineage>
</organism>
<keyword evidence="6" id="KW-1185">Reference proteome</keyword>
<keyword evidence="4" id="KW-0472">Membrane</keyword>
<keyword evidence="2 5" id="KW-0328">Glycosyltransferase</keyword>
<evidence type="ECO:0000256" key="4">
    <source>
        <dbReference type="SAM" id="Phobius"/>
    </source>
</evidence>
<keyword evidence="3 5" id="KW-0808">Transferase</keyword>
<keyword evidence="4" id="KW-1133">Transmembrane helix</keyword>
<evidence type="ECO:0000256" key="3">
    <source>
        <dbReference type="ARBA" id="ARBA00022679"/>
    </source>
</evidence>
<protein>
    <submittedName>
        <fullName evidence="5">Glycosyltransferase</fullName>
        <ecNumber evidence="5">2.4.-.-</ecNumber>
    </submittedName>
</protein>
<dbReference type="Proteomes" id="UP001595705">
    <property type="component" value="Unassembled WGS sequence"/>
</dbReference>
<dbReference type="EMBL" id="JBHRYA010000003">
    <property type="protein sequence ID" value="MFC3715284.1"/>
    <property type="molecule type" value="Genomic_DNA"/>
</dbReference>
<dbReference type="RefSeq" id="WP_386742410.1">
    <property type="nucleotide sequence ID" value="NZ_JBHRYA010000003.1"/>
</dbReference>
<dbReference type="SUPFAM" id="SSF53448">
    <property type="entry name" value="Nucleotide-diphospho-sugar transferases"/>
    <property type="match status" value="1"/>
</dbReference>
<keyword evidence="4" id="KW-0812">Transmembrane</keyword>
<dbReference type="Pfam" id="PF13641">
    <property type="entry name" value="Glyco_tranf_2_3"/>
    <property type="match status" value="1"/>
</dbReference>
<sequence>MAIVFWLAALAVAFTYAGYPLLMALLARLGARPVRLAPCTPTIDVLLVVHDGAELVGAKLGNLLALDYPADRLRVNLVCDGCNDDTEAAARAVGGPRLRVFAHESRRGKSACIADVLPHLDSELVLFTDVRQRIDTGAARALAAVFADARIGAASGELVLEADTGYGRGIDAYWRYEKLLRRLESASGSIIGATGALYAARRALLTPPPPGIILDDMWIPLAIAAGGYRIVFVPDALAHDRGASDSASEETRKRRTLAGNYQLLHRWPRLALPGAHPLALRLWGHKWLRLAAPWCLLVLLASNAWLARGGDVLYLATLGLQAAAYLLALGARARPALAGAWLPARLCGAFLSLNLSAGLALLDYLRNPNAHLWRTTRLEATGR</sequence>
<proteinExistence type="inferred from homology"/>
<accession>A0ABV7XJ08</accession>
<evidence type="ECO:0000313" key="5">
    <source>
        <dbReference type="EMBL" id="MFC3715284.1"/>
    </source>
</evidence>
<feature type="transmembrane region" description="Helical" evidence="4">
    <location>
        <begin position="6"/>
        <end position="27"/>
    </location>
</feature>
<dbReference type="Gene3D" id="3.90.550.10">
    <property type="entry name" value="Spore Coat Polysaccharide Biosynthesis Protein SpsA, Chain A"/>
    <property type="match status" value="1"/>
</dbReference>
<dbReference type="PANTHER" id="PTHR43630">
    <property type="entry name" value="POLY-BETA-1,6-N-ACETYL-D-GLUCOSAMINE SYNTHASE"/>
    <property type="match status" value="1"/>
</dbReference>
<name>A0ABV7XJ08_9GAMM</name>